<gene>
    <name evidence="1" type="ORF">Dsi01nite_041090</name>
</gene>
<evidence type="ECO:0000313" key="2">
    <source>
        <dbReference type="Proteomes" id="UP000660611"/>
    </source>
</evidence>
<keyword evidence="2" id="KW-1185">Reference proteome</keyword>
<accession>A0A919PPS1</accession>
<proteinExistence type="predicted"/>
<dbReference type="Pfam" id="PF09965">
    <property type="entry name" value="DUF2199"/>
    <property type="match status" value="1"/>
</dbReference>
<sequence>MTAVPQLVCSYCHQRVEGTDLDFRFKLPDPLFAIPEAERPARISDSGDMVGADGVGVFVRVLLPVRLTEGYQITYGTWLCLMTREDFDRVRSLWHSPDYPSLVVDGVLANAIEPWGAPLVKRARVAVRHPDRVPYVEAIEDDEMGKVLTETWSRDWVLSAIPGEAWHGH</sequence>
<dbReference type="InterPro" id="IPR018697">
    <property type="entry name" value="DUF2199"/>
</dbReference>
<organism evidence="1 2">
    <name type="scientific">Dactylosporangium siamense</name>
    <dbReference type="NCBI Taxonomy" id="685454"/>
    <lineage>
        <taxon>Bacteria</taxon>
        <taxon>Bacillati</taxon>
        <taxon>Actinomycetota</taxon>
        <taxon>Actinomycetes</taxon>
        <taxon>Micromonosporales</taxon>
        <taxon>Micromonosporaceae</taxon>
        <taxon>Dactylosporangium</taxon>
    </lineage>
</organism>
<dbReference type="AlphaFoldDB" id="A0A919PPS1"/>
<name>A0A919PPS1_9ACTN</name>
<dbReference type="RefSeq" id="WP_203847852.1">
    <property type="nucleotide sequence ID" value="NZ_BAAAVW010000012.1"/>
</dbReference>
<evidence type="ECO:0000313" key="1">
    <source>
        <dbReference type="EMBL" id="GIG46068.1"/>
    </source>
</evidence>
<comment type="caution">
    <text evidence="1">The sequence shown here is derived from an EMBL/GenBank/DDBJ whole genome shotgun (WGS) entry which is preliminary data.</text>
</comment>
<dbReference type="EMBL" id="BONQ01000060">
    <property type="protein sequence ID" value="GIG46068.1"/>
    <property type="molecule type" value="Genomic_DNA"/>
</dbReference>
<protein>
    <recommendedName>
        <fullName evidence="3">DUF2199 domain-containing protein</fullName>
    </recommendedName>
</protein>
<dbReference type="Proteomes" id="UP000660611">
    <property type="component" value="Unassembled WGS sequence"/>
</dbReference>
<evidence type="ECO:0008006" key="3">
    <source>
        <dbReference type="Google" id="ProtNLM"/>
    </source>
</evidence>
<reference evidence="1" key="1">
    <citation type="submission" date="2021-01" db="EMBL/GenBank/DDBJ databases">
        <title>Whole genome shotgun sequence of Dactylosporangium siamense NBRC 106093.</title>
        <authorList>
            <person name="Komaki H."/>
            <person name="Tamura T."/>
        </authorList>
    </citation>
    <scope>NUCLEOTIDE SEQUENCE</scope>
    <source>
        <strain evidence="1">NBRC 106093</strain>
    </source>
</reference>